<protein>
    <submittedName>
        <fullName evidence="5">Bromodomain protein, putative</fullName>
    </submittedName>
</protein>
<keyword evidence="7 8" id="KW-0002">3D-structure</keyword>
<keyword evidence="9" id="KW-1267">Proteomics identification</keyword>
<feature type="compositionally biased region" description="Basic and acidic residues" evidence="3">
    <location>
        <begin position="154"/>
        <end position="163"/>
    </location>
</feature>
<reference evidence="7" key="2">
    <citation type="submission" date="2013-12" db="PDB data bank">
        <title>Crystal Structure of PF3D7_1475600, a bromodomain from Plasmodium Falciparum.</title>
        <authorList>
            <person name="Wernimont A.K."/>
            <person name="Loppnau P."/>
            <person name="Knapp S."/>
            <person name="Fonseca M."/>
            <person name="Brennan P.E."/>
            <person name="Dong A."/>
            <person name="Walker J.R."/>
            <person name="Arrowsmith C.H."/>
            <person name="Edwards A.M."/>
            <person name="Bountra C."/>
            <person name="Hui R."/>
            <person name="Hutchinson A."/>
        </authorList>
    </citation>
    <scope>X-RAY CRYSTALLOGRAPHY (2.18 ANGSTROMS) OF 8-125</scope>
</reference>
<evidence type="ECO:0000313" key="5">
    <source>
        <dbReference type="EMBL" id="CZU00452.1"/>
    </source>
</evidence>
<feature type="domain" description="Bromo" evidence="4">
    <location>
        <begin position="37"/>
        <end position="99"/>
    </location>
</feature>
<dbReference type="InterPro" id="IPR036427">
    <property type="entry name" value="Bromodomain-like_sf"/>
</dbReference>
<organism evidence="5 6">
    <name type="scientific">Plasmodium falciparum (isolate 3D7)</name>
    <dbReference type="NCBI Taxonomy" id="36329"/>
    <lineage>
        <taxon>Eukaryota</taxon>
        <taxon>Sar</taxon>
        <taxon>Alveolata</taxon>
        <taxon>Apicomplexa</taxon>
        <taxon>Aconoidasida</taxon>
        <taxon>Haemosporida</taxon>
        <taxon>Plasmodiidae</taxon>
        <taxon>Plasmodium</taxon>
        <taxon>Plasmodium (Laverania)</taxon>
    </lineage>
</organism>
<dbReference type="Gene3D" id="1.20.920.10">
    <property type="entry name" value="Bromodomain-like"/>
    <property type="match status" value="1"/>
</dbReference>
<dbReference type="PANTHER" id="PTHR22881">
    <property type="entry name" value="BROMODOMAIN CONTAINING PROTEIN"/>
    <property type="match status" value="1"/>
</dbReference>
<sequence>MNISKIKYDEIEELKSKNEVLTNLLNKLIAFDKKRIFLYPVNVQLVPDYLNVIKEPMDFTTMKQKLQNFKYKSFQEFEKDVLLIINNCYTYNDPSTIYYKFAEDIETYYKKLNIKIQTKYMNIHLFYHKDDKEALNIIQQNATLVNATKRNSLKENKKIEKQKKGGRVGRPSKIDKNIHKIKLDNNQKEYNKKGALKKSHSVNKSKQASNQKNNKNVMNDQGFNNNNNNNNMNNSNFMFPHEYIGTLEHILDEEHFPSFVKKIINCNEKSEDVFQLLLNALLDEKSKMPLLCNYTNVSKSLYHIFFEDSIFYDYNLKNYSLLNNNAEKYNDAISLYTGKREYSYDILKNNTTHNKRSKVMGEYQQNDDQNRGSHNKNTVQNFHINNNNDNNNDNNNTQQLQHNNNSDHVEDGLDTKEKREDPHDEHTHNHLIENGIVDKYKNITDKKNKESKEIITCNIDNDEMTMNLLNYKKSVENFIGENNLDTFINIFPNIYNILNNTESKILHYSPFNDLRIFGFDIEDFDDFNNNIVYNHDFLLGIGRYHIKNILSLDAKLSKILFNEQQSDSQFCNKLKTYLLHNKHKKKQKKLINKNDAHMMIEGNIQTNHIDKDGKINGMLNIYDSLDINQQHTYNDNNNYNYNNIQVNGDSIDNSISNSKGNINNNISNIEQFSACLSDSTFNDSSSDEENLNMQNFLNTYNSFDKEFLFNNKINVLSNYINNDDFKFIK</sequence>
<dbReference type="HOGENOM" id="CLU_380148_0_0_1"/>
<dbReference type="EvolutionaryTrace" id="Q8IK82"/>
<keyword evidence="6" id="KW-1185">Reference proteome</keyword>
<evidence type="ECO:0000259" key="4">
    <source>
        <dbReference type="PROSITE" id="PS50014"/>
    </source>
</evidence>
<dbReference type="IntAct" id="Q8IK82">
    <property type="interactions" value="1"/>
</dbReference>
<dbReference type="AlphaFoldDB" id="Q8IK82"/>
<dbReference type="PhylomeDB" id="Q8IK82"/>
<feature type="compositionally biased region" description="Low complexity" evidence="3">
    <location>
        <begin position="380"/>
        <end position="404"/>
    </location>
</feature>
<dbReference type="PDB" id="5VS7">
    <property type="method" value="X-ray"/>
    <property type="resolution" value="2.04 A"/>
    <property type="chains" value="A=8-125"/>
</dbReference>
<dbReference type="SUPFAM" id="SSF47370">
    <property type="entry name" value="Bromodomain"/>
    <property type="match status" value="1"/>
</dbReference>
<dbReference type="OrthoDB" id="422637at2759"/>
<gene>
    <name evidence="5" type="ORF">PF3D7_1475600</name>
</gene>
<dbReference type="VEuPathDB" id="PlasmoDB:PF3D7_1475600"/>
<evidence type="ECO:0007829" key="9">
    <source>
        <dbReference type="PeptideAtlas" id="Q8IK82"/>
    </source>
</evidence>
<dbReference type="RefSeq" id="XP_001348898.1">
    <property type="nucleotide sequence ID" value="XM_001348862.1"/>
</dbReference>
<dbReference type="PANTHER" id="PTHR22881:SF27">
    <property type="entry name" value="BROMODOMAIN CONTAINING 7_9"/>
    <property type="match status" value="1"/>
</dbReference>
<feature type="compositionally biased region" description="Low complexity" evidence="3">
    <location>
        <begin position="204"/>
        <end position="233"/>
    </location>
</feature>
<dbReference type="EMBL" id="LN999946">
    <property type="protein sequence ID" value="CZU00452.1"/>
    <property type="molecule type" value="Genomic_DNA"/>
</dbReference>
<proteinExistence type="evidence at protein level"/>
<dbReference type="PDB" id="4NXJ">
    <property type="method" value="X-ray"/>
    <property type="resolution" value="2.18 A"/>
    <property type="chains" value="A/B/C=8-125"/>
</dbReference>
<dbReference type="Proteomes" id="UP000001450">
    <property type="component" value="Chromosome 14"/>
</dbReference>
<feature type="region of interest" description="Disordered" evidence="3">
    <location>
        <begin position="154"/>
        <end position="233"/>
    </location>
</feature>
<dbReference type="InParanoid" id="Q8IK82"/>
<dbReference type="PDBsum" id="4NXJ"/>
<feature type="compositionally biased region" description="Basic and acidic residues" evidence="3">
    <location>
        <begin position="405"/>
        <end position="432"/>
    </location>
</feature>
<dbReference type="PROSITE" id="PS50014">
    <property type="entry name" value="BROMODOMAIN_2"/>
    <property type="match status" value="1"/>
</dbReference>
<dbReference type="SMR" id="Q8IK82"/>
<evidence type="ECO:0000256" key="3">
    <source>
        <dbReference type="SAM" id="MobiDB-lite"/>
    </source>
</evidence>
<evidence type="ECO:0007829" key="7">
    <source>
        <dbReference type="PDB" id="4NXJ"/>
    </source>
</evidence>
<dbReference type="GeneID" id="812306"/>
<dbReference type="PaxDb" id="5833-PF14_0724"/>
<dbReference type="KEGG" id="pfa:PF3D7_1475600"/>
<accession>Q8IK82</accession>
<dbReference type="PRINTS" id="PR00503">
    <property type="entry name" value="BROMODOMAIN"/>
</dbReference>
<feature type="compositionally biased region" description="Basic and acidic residues" evidence="3">
    <location>
        <begin position="172"/>
        <end position="192"/>
    </location>
</feature>
<evidence type="ECO:0000256" key="2">
    <source>
        <dbReference type="PROSITE-ProRule" id="PRU00035"/>
    </source>
</evidence>
<dbReference type="InterPro" id="IPR001487">
    <property type="entry name" value="Bromodomain"/>
</dbReference>
<dbReference type="InterPro" id="IPR051831">
    <property type="entry name" value="Bromodomain_contain_prot"/>
</dbReference>
<reference evidence="5 6" key="1">
    <citation type="journal article" date="2002" name="Nature">
        <title>Genome sequence of the human malaria parasite Plasmodium falciparum.</title>
        <authorList>
            <person name="Gardner M.J."/>
            <person name="Hall N."/>
            <person name="Fung E."/>
            <person name="White O."/>
            <person name="Berriman M."/>
            <person name="Hyman R.W."/>
            <person name="Carlton J.M."/>
            <person name="Pain A."/>
            <person name="Nelson K.E."/>
            <person name="Bowman S."/>
            <person name="Paulsen I.T."/>
            <person name="James K."/>
            <person name="Eisen J.A."/>
            <person name="Rutherford K."/>
            <person name="Salzberg S.L."/>
            <person name="Craig A."/>
            <person name="Kyes S."/>
            <person name="Chan M.S."/>
            <person name="Nene V."/>
            <person name="Shallom S.J."/>
            <person name="Suh B."/>
            <person name="Peterson J."/>
            <person name="Angiuoli S."/>
            <person name="Pertea M."/>
            <person name="Allen J."/>
            <person name="Selengut J."/>
            <person name="Haft D."/>
            <person name="Mather M.W."/>
            <person name="Vaidya A.B."/>
            <person name="Martin D.M."/>
            <person name="Fairlamb A.H."/>
            <person name="Fraunholz M.J."/>
            <person name="Roos D.S."/>
            <person name="Ralph S.A."/>
            <person name="McFadden G.I."/>
            <person name="Cummings L.M."/>
            <person name="Subramanian G.M."/>
            <person name="Mungall C."/>
            <person name="Venter J.C."/>
            <person name="Carucci D.J."/>
            <person name="Hoffman S.L."/>
            <person name="Newbold C."/>
            <person name="Davis R.W."/>
            <person name="Fraser C.M."/>
            <person name="Barrell B."/>
        </authorList>
    </citation>
    <scope>NUCLEOTIDE SEQUENCE [LARGE SCALE GENOMIC DNA]</scope>
    <source>
        <strain evidence="6">Isolate 3D7</strain>
    </source>
</reference>
<dbReference type="OMA" id="CYTYNDK"/>
<dbReference type="FunCoup" id="Q8IK82">
    <property type="interactions" value="292"/>
</dbReference>
<dbReference type="STRING" id="36329.Q8IK82"/>
<name>Q8IK82_PLAF7</name>
<reference evidence="8" key="3">
    <citation type="submission" date="2017-05" db="PDB data bank">
        <title>Bromodomain of PF3D7_1475600 from Plasmodium falciparum complexed with peptide H4K5ac.</title>
        <authorList>
            <consortium name="Structural Genomics Consortium (SGC)"/>
            <person name="Hou C.F.D."/>
            <person name="Loppnau P."/>
            <person name="Dong A."/>
            <person name="Bountra C."/>
            <person name="Edwards A.M."/>
            <person name="Arrowsmith C.H."/>
            <person name="Hui R."/>
            <person name="Walker J.R."/>
        </authorList>
    </citation>
    <scope>X-RAY CRYSTALLOGRAPHY (2.04 ANGSTROMS) OF 8-125</scope>
</reference>
<feature type="region of interest" description="Disordered" evidence="3">
    <location>
        <begin position="365"/>
        <end position="432"/>
    </location>
</feature>
<dbReference type="PDBsum" id="5VS7"/>
<dbReference type="SMART" id="SM00297">
    <property type="entry name" value="BROMO"/>
    <property type="match status" value="1"/>
</dbReference>
<feature type="compositionally biased region" description="Basic residues" evidence="3">
    <location>
        <begin position="194"/>
        <end position="203"/>
    </location>
</feature>
<dbReference type="Pfam" id="PF00439">
    <property type="entry name" value="Bromodomain"/>
    <property type="match status" value="1"/>
</dbReference>
<evidence type="ECO:0007829" key="8">
    <source>
        <dbReference type="PDB" id="5VS7"/>
    </source>
</evidence>
<keyword evidence="1 2" id="KW-0103">Bromodomain</keyword>
<evidence type="ECO:0000313" key="6">
    <source>
        <dbReference type="Proteomes" id="UP000001450"/>
    </source>
</evidence>
<evidence type="ECO:0000256" key="1">
    <source>
        <dbReference type="ARBA" id="ARBA00023117"/>
    </source>
</evidence>